<dbReference type="RefSeq" id="WP_143060667.1">
    <property type="nucleotide sequence ID" value="NZ_JBEXUJ010000084.1"/>
</dbReference>
<accession>A0A1H4U666</accession>
<evidence type="ECO:0000256" key="1">
    <source>
        <dbReference type="SAM" id="Phobius"/>
    </source>
</evidence>
<feature type="transmembrane region" description="Helical" evidence="1">
    <location>
        <begin position="48"/>
        <end position="70"/>
    </location>
</feature>
<organism evidence="2 3">
    <name type="scientific">Amycolatopsis tolypomycina</name>
    <dbReference type="NCBI Taxonomy" id="208445"/>
    <lineage>
        <taxon>Bacteria</taxon>
        <taxon>Bacillati</taxon>
        <taxon>Actinomycetota</taxon>
        <taxon>Actinomycetes</taxon>
        <taxon>Pseudonocardiales</taxon>
        <taxon>Pseudonocardiaceae</taxon>
        <taxon>Amycolatopsis</taxon>
    </lineage>
</organism>
<feature type="transmembrane region" description="Helical" evidence="1">
    <location>
        <begin position="143"/>
        <end position="173"/>
    </location>
</feature>
<dbReference type="EMBL" id="FNSO01000004">
    <property type="protein sequence ID" value="SEC64207.1"/>
    <property type="molecule type" value="Genomic_DNA"/>
</dbReference>
<sequence>MVPPRSRPPLRGRRLTRTWFLVVTVSEFLGFSIPAVAGALTANSPAELPVLLLAGAAEGAALGAGPAFVLRRYRIAAYLLGPAPTTWAAALPTWPPPLLRPVAAVLGGTLLLSIGFAQCPGTRSTRTATRRRSCRSTGPSGKGGVAAPAILIGVLGGLLMAGATSAVTGFAVARLPALC</sequence>
<keyword evidence="3" id="KW-1185">Reference proteome</keyword>
<evidence type="ECO:0000313" key="2">
    <source>
        <dbReference type="EMBL" id="SEC64207.1"/>
    </source>
</evidence>
<dbReference type="Proteomes" id="UP000199622">
    <property type="component" value="Unassembled WGS sequence"/>
</dbReference>
<feature type="transmembrane region" description="Helical" evidence="1">
    <location>
        <begin position="20"/>
        <end position="42"/>
    </location>
</feature>
<reference evidence="3" key="1">
    <citation type="submission" date="2016-10" db="EMBL/GenBank/DDBJ databases">
        <authorList>
            <person name="Varghese N."/>
            <person name="Submissions S."/>
        </authorList>
    </citation>
    <scope>NUCLEOTIDE SEQUENCE [LARGE SCALE GENOMIC DNA]</scope>
    <source>
        <strain evidence="3">DSM 44544</strain>
    </source>
</reference>
<keyword evidence="1" id="KW-0812">Transmembrane</keyword>
<dbReference type="STRING" id="208445.SAMN04489727_4512"/>
<dbReference type="AlphaFoldDB" id="A0A1H4U666"/>
<feature type="transmembrane region" description="Helical" evidence="1">
    <location>
        <begin position="77"/>
        <end position="95"/>
    </location>
</feature>
<protein>
    <submittedName>
        <fullName evidence="2">Uncharacterized protein</fullName>
    </submittedName>
</protein>
<keyword evidence="1" id="KW-0472">Membrane</keyword>
<gene>
    <name evidence="2" type="ORF">SAMN04489727_4512</name>
</gene>
<keyword evidence="1" id="KW-1133">Transmembrane helix</keyword>
<proteinExistence type="predicted"/>
<feature type="transmembrane region" description="Helical" evidence="1">
    <location>
        <begin position="101"/>
        <end position="122"/>
    </location>
</feature>
<evidence type="ECO:0000313" key="3">
    <source>
        <dbReference type="Proteomes" id="UP000199622"/>
    </source>
</evidence>
<name>A0A1H4U666_9PSEU</name>